<evidence type="ECO:0000256" key="1">
    <source>
        <dbReference type="ARBA" id="ARBA00022490"/>
    </source>
</evidence>
<dbReference type="AlphaFoldDB" id="A0A538U596"/>
<keyword evidence="4 9" id="KW-0808">Transferase</keyword>
<evidence type="ECO:0000313" key="10">
    <source>
        <dbReference type="Proteomes" id="UP000319771"/>
    </source>
</evidence>
<dbReference type="Pfam" id="PF00132">
    <property type="entry name" value="Hexapep"/>
    <property type="match status" value="2"/>
</dbReference>
<reference evidence="9 10" key="1">
    <citation type="journal article" date="2019" name="Nat. Microbiol.">
        <title>Mediterranean grassland soil C-N compound turnover is dependent on rainfall and depth, and is mediated by genomically divergent microorganisms.</title>
        <authorList>
            <person name="Diamond S."/>
            <person name="Andeer P.F."/>
            <person name="Li Z."/>
            <person name="Crits-Christoph A."/>
            <person name="Burstein D."/>
            <person name="Anantharaman K."/>
            <person name="Lane K.R."/>
            <person name="Thomas B.C."/>
            <person name="Pan C."/>
            <person name="Northen T.R."/>
            <person name="Banfield J.F."/>
        </authorList>
    </citation>
    <scope>NUCLEOTIDE SEQUENCE [LARGE SCALE GENOMIC DNA]</scope>
    <source>
        <strain evidence="9">WS_11</strain>
    </source>
</reference>
<sequence>MMTSIHPAAWIEDGAQLGTGVSVGPGAIVGPHVRVGDGTTIGSHALVTGRTTLGKGCRLHHGAVVGSPPQDLKYAGETSYLEVGDHTELREYVTANLGTDPGSTTRIGSHCLLMAYAHVAHNCQIGDHVVVANAVQFAGYVTVDDWAILGGGTLVHQFVRIGRHSIVGGGSRVTMDVAPFMMAAGSPPRCTGLNRVGLERRGFSAEARAALDQCQRWLFRDGMSAADAVARMRAAYPGAAEVEALARFSETSARGLTR</sequence>
<dbReference type="GO" id="GO:0008780">
    <property type="term" value="F:acyl-[acyl-carrier-protein]-UDP-N-acetylglucosamine O-acyltransferase activity"/>
    <property type="evidence" value="ECO:0007669"/>
    <property type="project" value="UniProtKB-EC"/>
</dbReference>
<evidence type="ECO:0000256" key="3">
    <source>
        <dbReference type="ARBA" id="ARBA00022556"/>
    </source>
</evidence>
<proteinExistence type="predicted"/>
<keyword evidence="6" id="KW-0443">Lipid metabolism</keyword>
<evidence type="ECO:0000256" key="5">
    <source>
        <dbReference type="ARBA" id="ARBA00022737"/>
    </source>
</evidence>
<dbReference type="PANTHER" id="PTHR43480">
    <property type="entry name" value="ACYL-[ACYL-CARRIER-PROTEIN]--UDP-N-ACETYLGLUCOSAMINE O-ACYLTRANSFERASE"/>
    <property type="match status" value="1"/>
</dbReference>
<dbReference type="NCBIfam" id="NF003657">
    <property type="entry name" value="PRK05289.1"/>
    <property type="match status" value="1"/>
</dbReference>
<keyword evidence="3" id="KW-0441">Lipid A biosynthesis</keyword>
<dbReference type="EMBL" id="VBPB01000187">
    <property type="protein sequence ID" value="TMQ71065.1"/>
    <property type="molecule type" value="Genomic_DNA"/>
</dbReference>
<dbReference type="NCBIfam" id="TIGR01852">
    <property type="entry name" value="lipid_A_lpxA"/>
    <property type="match status" value="1"/>
</dbReference>
<dbReference type="GO" id="GO:0016020">
    <property type="term" value="C:membrane"/>
    <property type="evidence" value="ECO:0007669"/>
    <property type="project" value="GOC"/>
</dbReference>
<dbReference type="PIRSF" id="PIRSF000456">
    <property type="entry name" value="UDP-GlcNAc_acltr"/>
    <property type="match status" value="1"/>
</dbReference>
<protein>
    <submittedName>
        <fullName evidence="9">Acyl-ACP--UDP-N-acetylglucosamine O-acyltransferase</fullName>
        <ecNumber evidence="9">2.3.1.129</ecNumber>
    </submittedName>
</protein>
<evidence type="ECO:0000256" key="4">
    <source>
        <dbReference type="ARBA" id="ARBA00022679"/>
    </source>
</evidence>
<dbReference type="InterPro" id="IPR011004">
    <property type="entry name" value="Trimer_LpxA-like_sf"/>
</dbReference>
<dbReference type="PANTHER" id="PTHR43480:SF1">
    <property type="entry name" value="ACYL-[ACYL-CARRIER-PROTEIN]--UDP-N-ACETYLGLUCOSAMINE O-ACYLTRANSFERASE, MITOCHONDRIAL-RELATED"/>
    <property type="match status" value="1"/>
</dbReference>
<dbReference type="PROSITE" id="PS00101">
    <property type="entry name" value="HEXAPEP_TRANSFERASES"/>
    <property type="match status" value="1"/>
</dbReference>
<accession>A0A538U596</accession>
<dbReference type="InterPro" id="IPR037157">
    <property type="entry name" value="Acetyltransf_C_sf"/>
</dbReference>
<dbReference type="SUPFAM" id="SSF51161">
    <property type="entry name" value="Trimeric LpxA-like enzymes"/>
    <property type="match status" value="1"/>
</dbReference>
<dbReference type="CDD" id="cd03351">
    <property type="entry name" value="LbH_UDP-GlcNAc_AT"/>
    <property type="match status" value="1"/>
</dbReference>
<comment type="caution">
    <text evidence="9">The sequence shown here is derived from an EMBL/GenBank/DDBJ whole genome shotgun (WGS) entry which is preliminary data.</text>
</comment>
<dbReference type="InterPro" id="IPR029098">
    <property type="entry name" value="Acetyltransf_C"/>
</dbReference>
<evidence type="ECO:0000256" key="7">
    <source>
        <dbReference type="ARBA" id="ARBA00023315"/>
    </source>
</evidence>
<dbReference type="InterPro" id="IPR018357">
    <property type="entry name" value="Hexapep_transf_CS"/>
</dbReference>
<dbReference type="InterPro" id="IPR010137">
    <property type="entry name" value="Lipid_A_LpxA"/>
</dbReference>
<dbReference type="Proteomes" id="UP000319771">
    <property type="component" value="Unassembled WGS sequence"/>
</dbReference>
<feature type="domain" description="UDP N-acetylglucosamine O-acyltransferase C-terminal" evidence="8">
    <location>
        <begin position="176"/>
        <end position="256"/>
    </location>
</feature>
<name>A0A538U596_UNCEI</name>
<keyword evidence="1" id="KW-0963">Cytoplasm</keyword>
<dbReference type="Gene3D" id="2.160.10.10">
    <property type="entry name" value="Hexapeptide repeat proteins"/>
    <property type="match status" value="1"/>
</dbReference>
<evidence type="ECO:0000313" key="9">
    <source>
        <dbReference type="EMBL" id="TMQ71065.1"/>
    </source>
</evidence>
<dbReference type="InterPro" id="IPR001451">
    <property type="entry name" value="Hexapep"/>
</dbReference>
<evidence type="ECO:0000256" key="2">
    <source>
        <dbReference type="ARBA" id="ARBA00022516"/>
    </source>
</evidence>
<organism evidence="9 10">
    <name type="scientific">Eiseniibacteriota bacterium</name>
    <dbReference type="NCBI Taxonomy" id="2212470"/>
    <lineage>
        <taxon>Bacteria</taxon>
        <taxon>Candidatus Eiseniibacteriota</taxon>
    </lineage>
</organism>
<dbReference type="GO" id="GO:0009245">
    <property type="term" value="P:lipid A biosynthetic process"/>
    <property type="evidence" value="ECO:0007669"/>
    <property type="project" value="UniProtKB-KW"/>
</dbReference>
<keyword evidence="7 9" id="KW-0012">Acyltransferase</keyword>
<evidence type="ECO:0000259" key="8">
    <source>
        <dbReference type="Pfam" id="PF13720"/>
    </source>
</evidence>
<keyword evidence="5" id="KW-0677">Repeat</keyword>
<keyword evidence="2" id="KW-0444">Lipid biosynthesis</keyword>
<dbReference type="EC" id="2.3.1.129" evidence="9"/>
<dbReference type="Gene3D" id="1.20.1180.10">
    <property type="entry name" value="Udp N-acetylglucosamine O-acyltransferase, C-terminal domain"/>
    <property type="match status" value="1"/>
</dbReference>
<gene>
    <name evidence="9" type="primary">lpxA</name>
    <name evidence="9" type="ORF">E6K81_11095</name>
</gene>
<dbReference type="Pfam" id="PF13720">
    <property type="entry name" value="Acetyltransf_11"/>
    <property type="match status" value="1"/>
</dbReference>
<evidence type="ECO:0000256" key="6">
    <source>
        <dbReference type="ARBA" id="ARBA00023098"/>
    </source>
</evidence>